<feature type="transmembrane region" description="Helical" evidence="1">
    <location>
        <begin position="41"/>
        <end position="59"/>
    </location>
</feature>
<feature type="transmembrane region" description="Helical" evidence="1">
    <location>
        <begin position="134"/>
        <end position="155"/>
    </location>
</feature>
<dbReference type="RefSeq" id="WP_145051630.1">
    <property type="nucleotide sequence ID" value="NZ_CP036433.1"/>
</dbReference>
<keyword evidence="1" id="KW-1133">Transmembrane helix</keyword>
<dbReference type="InterPro" id="IPR031599">
    <property type="entry name" value="ABC_tran_2"/>
</dbReference>
<feature type="transmembrane region" description="Helical" evidence="1">
    <location>
        <begin position="472"/>
        <end position="492"/>
    </location>
</feature>
<accession>A0A518DQ66</accession>
<proteinExistence type="predicted"/>
<dbReference type="KEGG" id="lcre:Pla8534_17680"/>
<dbReference type="OrthoDB" id="56319at2"/>
<feature type="transmembrane region" description="Helical" evidence="1">
    <location>
        <begin position="557"/>
        <end position="579"/>
    </location>
</feature>
<keyword evidence="1" id="KW-0812">Transmembrane</keyword>
<protein>
    <submittedName>
        <fullName evidence="2">Uncharacterized protein</fullName>
    </submittedName>
</protein>
<feature type="transmembrane region" description="Helical" evidence="1">
    <location>
        <begin position="388"/>
        <end position="410"/>
    </location>
</feature>
<dbReference type="AlphaFoldDB" id="A0A518DQ66"/>
<keyword evidence="3" id="KW-1185">Reference proteome</keyword>
<dbReference type="Pfam" id="PF16949">
    <property type="entry name" value="ABC_tran_2"/>
    <property type="match status" value="1"/>
</dbReference>
<name>A0A518DQ66_9BACT</name>
<feature type="transmembrane region" description="Helical" evidence="1">
    <location>
        <begin position="79"/>
        <end position="104"/>
    </location>
</feature>
<gene>
    <name evidence="2" type="ORF">Pla8534_17680</name>
</gene>
<reference evidence="2 3" key="1">
    <citation type="submission" date="2019-02" db="EMBL/GenBank/DDBJ databases">
        <title>Deep-cultivation of Planctomycetes and their phenomic and genomic characterization uncovers novel biology.</title>
        <authorList>
            <person name="Wiegand S."/>
            <person name="Jogler M."/>
            <person name="Boedeker C."/>
            <person name="Pinto D."/>
            <person name="Vollmers J."/>
            <person name="Rivas-Marin E."/>
            <person name="Kohn T."/>
            <person name="Peeters S.H."/>
            <person name="Heuer A."/>
            <person name="Rast P."/>
            <person name="Oberbeckmann S."/>
            <person name="Bunk B."/>
            <person name="Jeske O."/>
            <person name="Meyerdierks A."/>
            <person name="Storesund J.E."/>
            <person name="Kallscheuer N."/>
            <person name="Luecker S."/>
            <person name="Lage O.M."/>
            <person name="Pohl T."/>
            <person name="Merkel B.J."/>
            <person name="Hornburger P."/>
            <person name="Mueller R.-W."/>
            <person name="Bruemmer F."/>
            <person name="Labrenz M."/>
            <person name="Spormann A.M."/>
            <person name="Op den Camp H."/>
            <person name="Overmann J."/>
            <person name="Amann R."/>
            <person name="Jetten M.S.M."/>
            <person name="Mascher T."/>
            <person name="Medema M.H."/>
            <person name="Devos D.P."/>
            <person name="Kaster A.-K."/>
            <person name="Ovreas L."/>
            <person name="Rohde M."/>
            <person name="Galperin M.Y."/>
            <person name="Jogler C."/>
        </authorList>
    </citation>
    <scope>NUCLEOTIDE SEQUENCE [LARGE SCALE GENOMIC DNA]</scope>
    <source>
        <strain evidence="2 3">Pla85_3_4</strain>
    </source>
</reference>
<feature type="transmembrane region" description="Helical" evidence="1">
    <location>
        <begin position="513"/>
        <end position="537"/>
    </location>
</feature>
<feature type="transmembrane region" description="Helical" evidence="1">
    <location>
        <begin position="161"/>
        <end position="190"/>
    </location>
</feature>
<feature type="transmembrane region" description="Helical" evidence="1">
    <location>
        <begin position="202"/>
        <end position="220"/>
    </location>
</feature>
<feature type="transmembrane region" description="Helical" evidence="1">
    <location>
        <begin position="275"/>
        <end position="298"/>
    </location>
</feature>
<feature type="transmembrane region" description="Helical" evidence="1">
    <location>
        <begin position="431"/>
        <end position="452"/>
    </location>
</feature>
<keyword evidence="1" id="KW-0472">Membrane</keyword>
<organism evidence="2 3">
    <name type="scientific">Lignipirellula cremea</name>
    <dbReference type="NCBI Taxonomy" id="2528010"/>
    <lineage>
        <taxon>Bacteria</taxon>
        <taxon>Pseudomonadati</taxon>
        <taxon>Planctomycetota</taxon>
        <taxon>Planctomycetia</taxon>
        <taxon>Pirellulales</taxon>
        <taxon>Pirellulaceae</taxon>
        <taxon>Lignipirellula</taxon>
    </lineage>
</organism>
<evidence type="ECO:0000313" key="3">
    <source>
        <dbReference type="Proteomes" id="UP000317648"/>
    </source>
</evidence>
<dbReference type="EMBL" id="CP036433">
    <property type="protein sequence ID" value="QDU93982.1"/>
    <property type="molecule type" value="Genomic_DNA"/>
</dbReference>
<evidence type="ECO:0000313" key="2">
    <source>
        <dbReference type="EMBL" id="QDU93982.1"/>
    </source>
</evidence>
<sequence length="591" mass="65393">MATADPQLTPMADEARAFWRIRRQALAAVVRQGMQTARLRIVVFLLVSAVFWVGLYILFFEGFHFLVTELGHEGARAQAVSGVFNVFFLALLVMLTFSSGIILYSTLYRSEEVAFLLTTPARPERILLHKLQEAILFSSWGFLLLGTPLLIAYGTASGAPWYYHVMLLPFMISFVIIPTSLGAIGCMLLVRLMPAARMHAMLAVGLTLIVLGAGGVYWMAGAFQQGVMTPEWFQEMIHRLRYAEQRMLPSWWLSSGLLEAASNHWPDSFFDSLKFLGVLLANALFFLMLAQATAISSLRQGFSGLQGMTRSRRRAKASWIDRLSQTLCAPLPRITRGMLLKDLRLFRRDPVQWGQFAIFFSLLTLYFINIRRFQRGDYIDQWTPLLGFVNVAVVGLILSTFTTRFIYPLVSLEGRRIWVLGTLPIDRGAVLWGKFLLSCLGSLPACSALILLSDYMLGILFESPLQAAIHQLLCWTLCCGLSGLAVGLGARFPDLGEPSPSKIAAGFGGTLNLVLSAALIILVIMLAAIPFESWAVVGQHGMQSHTHELPGYGLGTGWAACLGIALAVLLGVLATVLPMRVGLKAFRRMEY</sequence>
<dbReference type="Proteomes" id="UP000317648">
    <property type="component" value="Chromosome"/>
</dbReference>
<feature type="transmembrane region" description="Helical" evidence="1">
    <location>
        <begin position="351"/>
        <end position="368"/>
    </location>
</feature>
<evidence type="ECO:0000256" key="1">
    <source>
        <dbReference type="SAM" id="Phobius"/>
    </source>
</evidence>